<dbReference type="PANTHER" id="PTHR14224">
    <property type="entry name" value="SIMILAR TO PREFERENTIALLY EXPRESSED ANTIGEN IN MELANOMA-LIKE 3"/>
    <property type="match status" value="1"/>
</dbReference>
<evidence type="ECO:0000313" key="5">
    <source>
        <dbReference type="Proteomes" id="UP000234681"/>
    </source>
</evidence>
<dbReference type="GO" id="GO:0045596">
    <property type="term" value="P:negative regulation of cell differentiation"/>
    <property type="evidence" value="ECO:0007669"/>
    <property type="project" value="InterPro"/>
</dbReference>
<dbReference type="FunFam" id="3.80.10.10:FF:000524">
    <property type="entry name" value="Predicted gene 16427"/>
    <property type="match status" value="1"/>
</dbReference>
<evidence type="ECO:0000256" key="3">
    <source>
        <dbReference type="ARBA" id="ARBA00022737"/>
    </source>
</evidence>
<accession>A6K674</accession>
<gene>
    <name evidence="4" type="ORF">rCG_64311</name>
</gene>
<name>A6K674_RAT</name>
<dbReference type="Gene3D" id="3.80.10.10">
    <property type="entry name" value="Ribonuclease Inhibitor"/>
    <property type="match status" value="1"/>
</dbReference>
<sequence>MSIQTPPTLQELAVRSLLRNEAMAMSYLGELPAVLFPEVFKEAFARRHINIVKEMVAVWPFPRIAVGALMETPNLEIYKALLDGVDMGLKEEFQHREKNLKVLDLRNVHHTFWNICADERKSGCSSETLNKKQVVKVFPRYALRQRLRVIVDLCLKLSLNKTQAYFLNWVQQRKSSLHFCCIKMTIWSIPFQDIKGILNVFDREHIAELELHTKWTLLQLRHFAHYFGQMRNLRKLILAPLHMTTFSTIERTRVRETRSVNNFISQFSQFNCLQHLFISQVHFLRVQMHQILGCLMTPLETLSITYYLISQKDLDSLSRSQSLFQLKHLDLRGVVLCDLDIMPLRGLLEKVADTLETLDLQWCRMTDSQLYALLPALRHCCQLTMVNFYSNNFSMHILKDLLQHTINWSRINVEQYPAPLECYDDSAQVSVERFALLCPELMDTLRAIRQPKSISFATDTCQRCGECCVY</sequence>
<dbReference type="InterPro" id="IPR050694">
    <property type="entry name" value="LRRC14/PRAME"/>
</dbReference>
<dbReference type="EMBL" id="CH474022">
    <property type="protein sequence ID" value="EDL99644.1"/>
    <property type="molecule type" value="Genomic_DNA"/>
</dbReference>
<dbReference type="GO" id="GO:0008284">
    <property type="term" value="P:positive regulation of cell population proliferation"/>
    <property type="evidence" value="ECO:0007669"/>
    <property type="project" value="InterPro"/>
</dbReference>
<dbReference type="GO" id="GO:0043066">
    <property type="term" value="P:negative regulation of apoptotic process"/>
    <property type="evidence" value="ECO:0007669"/>
    <property type="project" value="InterPro"/>
</dbReference>
<evidence type="ECO:0000256" key="2">
    <source>
        <dbReference type="ARBA" id="ARBA00022614"/>
    </source>
</evidence>
<dbReference type="SUPFAM" id="SSF52047">
    <property type="entry name" value="RNI-like"/>
    <property type="match status" value="1"/>
</dbReference>
<feature type="non-terminal residue" evidence="4">
    <location>
        <position position="470"/>
    </location>
</feature>
<keyword evidence="3" id="KW-0677">Repeat</keyword>
<dbReference type="InterPro" id="IPR026271">
    <property type="entry name" value="PRAME"/>
</dbReference>
<evidence type="ECO:0000256" key="1">
    <source>
        <dbReference type="ARBA" id="ARBA00009608"/>
    </source>
</evidence>
<dbReference type="PANTHER" id="PTHR14224:SF77">
    <property type="entry name" value="D5ERTD577E PROTEIN-RELATED"/>
    <property type="match status" value="1"/>
</dbReference>
<dbReference type="AlphaFoldDB" id="A6K674"/>
<comment type="similarity">
    <text evidence="1">Belongs to the PRAME family.</text>
</comment>
<organism evidence="4 5">
    <name type="scientific">Rattus norvegicus</name>
    <name type="common">Rat</name>
    <dbReference type="NCBI Taxonomy" id="10116"/>
    <lineage>
        <taxon>Eukaryota</taxon>
        <taxon>Metazoa</taxon>
        <taxon>Chordata</taxon>
        <taxon>Craniata</taxon>
        <taxon>Vertebrata</taxon>
        <taxon>Euteleostomi</taxon>
        <taxon>Mammalia</taxon>
        <taxon>Eutheria</taxon>
        <taxon>Euarchontoglires</taxon>
        <taxon>Glires</taxon>
        <taxon>Rodentia</taxon>
        <taxon>Myomorpha</taxon>
        <taxon>Muroidea</taxon>
        <taxon>Muridae</taxon>
        <taxon>Murinae</taxon>
        <taxon>Rattus</taxon>
    </lineage>
</organism>
<protein>
    <submittedName>
        <fullName evidence="4">RCG64311</fullName>
    </submittedName>
</protein>
<reference evidence="5" key="1">
    <citation type="submission" date="2005-09" db="EMBL/GenBank/DDBJ databases">
        <authorList>
            <person name="Mural R.J."/>
            <person name="Li P.W."/>
            <person name="Adams M.D."/>
            <person name="Amanatides P.G."/>
            <person name="Baden-Tillson H."/>
            <person name="Barnstead M."/>
            <person name="Chin S.H."/>
            <person name="Dew I."/>
            <person name="Evans C.A."/>
            <person name="Ferriera S."/>
            <person name="Flanigan M."/>
            <person name="Fosler C."/>
            <person name="Glodek A."/>
            <person name="Gu Z."/>
            <person name="Holt R.A."/>
            <person name="Jennings D."/>
            <person name="Kraft C.L."/>
            <person name="Lu F."/>
            <person name="Nguyen T."/>
            <person name="Nusskern D.R."/>
            <person name="Pfannkoch C.M."/>
            <person name="Sitter C."/>
            <person name="Sutton G.G."/>
            <person name="Venter J.C."/>
            <person name="Wang Z."/>
            <person name="Woodage T."/>
            <person name="Zheng X.H."/>
            <person name="Zhong F."/>
        </authorList>
    </citation>
    <scope>NUCLEOTIDE SEQUENCE [LARGE SCALE GENOMIC DNA]</scope>
    <source>
        <strain>BN</strain>
        <strain evidence="5">Sprague-Dawley</strain>
    </source>
</reference>
<dbReference type="Proteomes" id="UP000234681">
    <property type="component" value="Chromosome 14"/>
</dbReference>
<evidence type="ECO:0000313" key="4">
    <source>
        <dbReference type="EMBL" id="EDL99644.1"/>
    </source>
</evidence>
<keyword evidence="2" id="KW-0433">Leucine-rich repeat</keyword>
<dbReference type="GO" id="GO:0045892">
    <property type="term" value="P:negative regulation of DNA-templated transcription"/>
    <property type="evidence" value="ECO:0007669"/>
    <property type="project" value="InterPro"/>
</dbReference>
<dbReference type="PIRSF" id="PIRSF038286">
    <property type="entry name" value="PRAME"/>
    <property type="match status" value="1"/>
</dbReference>
<proteinExistence type="inferred from homology"/>
<dbReference type="InterPro" id="IPR032675">
    <property type="entry name" value="LRR_dom_sf"/>
</dbReference>